<evidence type="ECO:0000256" key="4">
    <source>
        <dbReference type="ARBA" id="ARBA00038652"/>
    </source>
</evidence>
<dbReference type="InterPro" id="IPR051212">
    <property type="entry name" value="Type-I_RE_S_subunit"/>
</dbReference>
<dbReference type="RefSeq" id="WP_345310176.1">
    <property type="nucleotide sequence ID" value="NZ_BAABLN010000001.1"/>
</dbReference>
<reference evidence="7" key="1">
    <citation type="journal article" date="2019" name="Int. J. Syst. Evol. Microbiol.">
        <title>The Global Catalogue of Microorganisms (GCM) 10K type strain sequencing project: providing services to taxonomists for standard genome sequencing and annotation.</title>
        <authorList>
            <consortium name="The Broad Institute Genomics Platform"/>
            <consortium name="The Broad Institute Genome Sequencing Center for Infectious Disease"/>
            <person name="Wu L."/>
            <person name="Ma J."/>
        </authorList>
    </citation>
    <scope>NUCLEOTIDE SEQUENCE [LARGE SCALE GENOMIC DNA]</scope>
    <source>
        <strain evidence="7">JCM 18958</strain>
    </source>
</reference>
<dbReference type="Proteomes" id="UP001501446">
    <property type="component" value="Unassembled WGS sequence"/>
</dbReference>
<evidence type="ECO:0000256" key="2">
    <source>
        <dbReference type="ARBA" id="ARBA00022747"/>
    </source>
</evidence>
<keyword evidence="7" id="KW-1185">Reference proteome</keyword>
<organism evidence="6 7">
    <name type="scientific">Kocuria gwangalliensis</name>
    <dbReference type="NCBI Taxonomy" id="501592"/>
    <lineage>
        <taxon>Bacteria</taxon>
        <taxon>Bacillati</taxon>
        <taxon>Actinomycetota</taxon>
        <taxon>Actinomycetes</taxon>
        <taxon>Micrococcales</taxon>
        <taxon>Micrococcaceae</taxon>
        <taxon>Kocuria</taxon>
    </lineage>
</organism>
<feature type="domain" description="Type I restriction modification DNA specificity" evidence="5">
    <location>
        <begin position="89"/>
        <end position="165"/>
    </location>
</feature>
<dbReference type="EMBL" id="BAABLN010000001">
    <property type="protein sequence ID" value="GAA4687771.1"/>
    <property type="molecule type" value="Genomic_DNA"/>
</dbReference>
<dbReference type="Pfam" id="PF01420">
    <property type="entry name" value="Methylase_S"/>
    <property type="match status" value="1"/>
</dbReference>
<dbReference type="InterPro" id="IPR044946">
    <property type="entry name" value="Restrct_endonuc_typeI_TRD_sf"/>
</dbReference>
<comment type="caution">
    <text evidence="6">The sequence shown here is derived from an EMBL/GenBank/DDBJ whole genome shotgun (WGS) entry which is preliminary data.</text>
</comment>
<evidence type="ECO:0000313" key="7">
    <source>
        <dbReference type="Proteomes" id="UP001501446"/>
    </source>
</evidence>
<dbReference type="Gene3D" id="3.90.220.20">
    <property type="entry name" value="DNA methylase specificity domains"/>
    <property type="match status" value="2"/>
</dbReference>
<accession>A0ABP8WGN6</accession>
<dbReference type="InterPro" id="IPR000055">
    <property type="entry name" value="Restrct_endonuc_typeI_TRD"/>
</dbReference>
<evidence type="ECO:0000256" key="3">
    <source>
        <dbReference type="ARBA" id="ARBA00023125"/>
    </source>
</evidence>
<dbReference type="PANTHER" id="PTHR43140">
    <property type="entry name" value="TYPE-1 RESTRICTION ENZYME ECOKI SPECIFICITY PROTEIN"/>
    <property type="match status" value="1"/>
</dbReference>
<keyword evidence="3" id="KW-0238">DNA-binding</keyword>
<evidence type="ECO:0000313" key="6">
    <source>
        <dbReference type="EMBL" id="GAA4687771.1"/>
    </source>
</evidence>
<dbReference type="SUPFAM" id="SSF116734">
    <property type="entry name" value="DNA methylase specificity domain"/>
    <property type="match status" value="2"/>
</dbReference>
<dbReference type="CDD" id="cd17260">
    <property type="entry name" value="RMtype1_S_EcoEI-TRD1-CR1_like"/>
    <property type="match status" value="1"/>
</dbReference>
<gene>
    <name evidence="6" type="ORF">GCM10025781_00470</name>
</gene>
<protein>
    <recommendedName>
        <fullName evidence="5">Type I restriction modification DNA specificity domain-containing protein</fullName>
    </recommendedName>
</protein>
<proteinExistence type="inferred from homology"/>
<keyword evidence="2" id="KW-0680">Restriction system</keyword>
<comment type="similarity">
    <text evidence="1">Belongs to the type-I restriction system S methylase family.</text>
</comment>
<name>A0ABP8WGN6_9MICC</name>
<dbReference type="PANTHER" id="PTHR43140:SF1">
    <property type="entry name" value="TYPE I RESTRICTION ENZYME ECOKI SPECIFICITY SUBUNIT"/>
    <property type="match status" value="1"/>
</dbReference>
<sequence>MRHAFPTRRLRYLADVNPPVPDHVRLDPEAEYRLLPMEAIREFSAPDNGYKRPAKELLSGYSYIEPTDVAYAKVTPCFENGKGLVGADLDEPVFATTEVTVLRPRDGVDQKFLSYVVQSAAFRNPAVSSMTGAGGLKRVSESYIKDLPLPAPSAWMQQQIADFLAHETAEIDALLVGLESMKDLVVERSGAERDACIWSQDQPLIPLRRLIKYVDQGSSPQVMSSPAGPGEVGILKSGCTNFGIFNPEANKAVPTEMKIPEQSFVHEGDLVISRASGSTKHVGSSAVVPSLDRSLALSDKHYRLHGHDDVDVHYLAAVLRSRPFRNELEPYISGAPGLAKNISISSLKAMHVPHLSAEHQREISRRLQKSFEDVQEITCSIDHAIDLARERRAALITAAVTGQIDVTARNKPAAEQLEDDIAQGLHREYA</sequence>
<comment type="subunit">
    <text evidence="4">The methyltransferase is composed of M and S polypeptides.</text>
</comment>
<evidence type="ECO:0000256" key="1">
    <source>
        <dbReference type="ARBA" id="ARBA00010923"/>
    </source>
</evidence>
<evidence type="ECO:0000259" key="5">
    <source>
        <dbReference type="Pfam" id="PF01420"/>
    </source>
</evidence>